<proteinExistence type="predicted"/>
<evidence type="ECO:0000256" key="1">
    <source>
        <dbReference type="ARBA" id="ARBA00023015"/>
    </source>
</evidence>
<dbReference type="PANTHER" id="PTHR47894">
    <property type="entry name" value="HTH-TYPE TRANSCRIPTIONAL REGULATOR GADX"/>
    <property type="match status" value="1"/>
</dbReference>
<dbReference type="GO" id="GO:0000976">
    <property type="term" value="F:transcription cis-regulatory region binding"/>
    <property type="evidence" value="ECO:0007669"/>
    <property type="project" value="TreeGrafter"/>
</dbReference>
<evidence type="ECO:0000256" key="2">
    <source>
        <dbReference type="ARBA" id="ARBA00023125"/>
    </source>
</evidence>
<keyword evidence="2" id="KW-0238">DNA-binding</keyword>
<gene>
    <name evidence="5" type="ORF">E2F43_11415</name>
</gene>
<feature type="domain" description="HTH araC/xylS-type" evidence="4">
    <location>
        <begin position="231"/>
        <end position="329"/>
    </location>
</feature>
<dbReference type="Proteomes" id="UP000295554">
    <property type="component" value="Unassembled WGS sequence"/>
</dbReference>
<reference evidence="5 6" key="1">
    <citation type="submission" date="2019-03" db="EMBL/GenBank/DDBJ databases">
        <title>Seongchinamella monodicae gen. nov., sp. nov., a novel member of the Gammaproteobacteria isolated from a tidal mudflat of beach.</title>
        <authorList>
            <person name="Yang H.G."/>
            <person name="Kang J.W."/>
            <person name="Lee S.D."/>
        </authorList>
    </citation>
    <scope>NUCLEOTIDE SEQUENCE [LARGE SCALE GENOMIC DNA]</scope>
    <source>
        <strain evidence="5 6">GH4-78</strain>
    </source>
</reference>
<keyword evidence="1" id="KW-0805">Transcription regulation</keyword>
<accession>A0A4R5LT92</accession>
<dbReference type="InterPro" id="IPR018060">
    <property type="entry name" value="HTH_AraC"/>
</dbReference>
<name>A0A4R5LT92_9GAMM</name>
<sequence length="336" mass="37432">MKPYIRGGILEHFADTAAPFGVDVNSLLCEADVAPEVLTLPGVFLPYGNYMRLLHLAAQRTGAEHFGLLMARASNAETLGTIGITMTQAKTVSSAWETLEHFYSIHDTYGHARMQRHPDASIISYALPCNDQPGSRQVFDVAAGVTSNIMRRLCGPDFQAESVSFPYSEPADVAPYADLPCKRISFGASAMEVEVAAHWMAQPLQGRSEELRLALDAYLTARGRVPKSAGRQVEDMIRTLLPTGDCSLPRVAATLATSPRTLQSRLENEQCSFRDILERVRREIAIFHLRRGDMQLTQLAMVLGYSELSAFSRSFRGWYGKSPRDWARQEKWQETM</sequence>
<dbReference type="PROSITE" id="PS01124">
    <property type="entry name" value="HTH_ARAC_FAMILY_2"/>
    <property type="match status" value="1"/>
</dbReference>
<dbReference type="EMBL" id="SMSE01000002">
    <property type="protein sequence ID" value="TDG14086.1"/>
    <property type="molecule type" value="Genomic_DNA"/>
</dbReference>
<dbReference type="RefSeq" id="WP_133212699.1">
    <property type="nucleotide sequence ID" value="NZ_SMSE01000002.1"/>
</dbReference>
<organism evidence="5 6">
    <name type="scientific">Seongchinamella unica</name>
    <dbReference type="NCBI Taxonomy" id="2547392"/>
    <lineage>
        <taxon>Bacteria</taxon>
        <taxon>Pseudomonadati</taxon>
        <taxon>Pseudomonadota</taxon>
        <taxon>Gammaproteobacteria</taxon>
        <taxon>Cellvibrionales</taxon>
        <taxon>Halieaceae</taxon>
        <taxon>Seongchinamella</taxon>
    </lineage>
</organism>
<evidence type="ECO:0000313" key="6">
    <source>
        <dbReference type="Proteomes" id="UP000295554"/>
    </source>
</evidence>
<evidence type="ECO:0000256" key="3">
    <source>
        <dbReference type="ARBA" id="ARBA00023163"/>
    </source>
</evidence>
<keyword evidence="6" id="KW-1185">Reference proteome</keyword>
<protein>
    <submittedName>
        <fullName evidence="5">AraC family transcriptional regulator</fullName>
    </submittedName>
</protein>
<comment type="caution">
    <text evidence="5">The sequence shown here is derived from an EMBL/GenBank/DDBJ whole genome shotgun (WGS) entry which is preliminary data.</text>
</comment>
<dbReference type="OrthoDB" id="5850238at2"/>
<dbReference type="PANTHER" id="PTHR47894:SF4">
    <property type="entry name" value="HTH-TYPE TRANSCRIPTIONAL REGULATOR GADX"/>
    <property type="match status" value="1"/>
</dbReference>
<dbReference type="Pfam" id="PF12833">
    <property type="entry name" value="HTH_18"/>
    <property type="match status" value="1"/>
</dbReference>
<dbReference type="SMART" id="SM00342">
    <property type="entry name" value="HTH_ARAC"/>
    <property type="match status" value="1"/>
</dbReference>
<evidence type="ECO:0000259" key="4">
    <source>
        <dbReference type="PROSITE" id="PS01124"/>
    </source>
</evidence>
<dbReference type="AlphaFoldDB" id="A0A4R5LT92"/>
<keyword evidence="3" id="KW-0804">Transcription</keyword>
<dbReference type="InterPro" id="IPR009057">
    <property type="entry name" value="Homeodomain-like_sf"/>
</dbReference>
<dbReference type="GO" id="GO:0005829">
    <property type="term" value="C:cytosol"/>
    <property type="evidence" value="ECO:0007669"/>
    <property type="project" value="TreeGrafter"/>
</dbReference>
<dbReference type="GO" id="GO:0003700">
    <property type="term" value="F:DNA-binding transcription factor activity"/>
    <property type="evidence" value="ECO:0007669"/>
    <property type="project" value="InterPro"/>
</dbReference>
<dbReference type="Pfam" id="PF12625">
    <property type="entry name" value="Arabinose_bd"/>
    <property type="match status" value="1"/>
</dbReference>
<dbReference type="InterPro" id="IPR032687">
    <property type="entry name" value="AraC-type_N"/>
</dbReference>
<dbReference type="SUPFAM" id="SSF46689">
    <property type="entry name" value="Homeodomain-like"/>
    <property type="match status" value="1"/>
</dbReference>
<evidence type="ECO:0000313" key="5">
    <source>
        <dbReference type="EMBL" id="TDG14086.1"/>
    </source>
</evidence>
<dbReference type="Gene3D" id="1.10.10.60">
    <property type="entry name" value="Homeodomain-like"/>
    <property type="match status" value="1"/>
</dbReference>